<keyword evidence="2" id="KW-0472">Membrane</keyword>
<keyword evidence="2" id="KW-0812">Transmembrane</keyword>
<dbReference type="AlphaFoldDB" id="E6MHX8"/>
<evidence type="ECO:0000313" key="4">
    <source>
        <dbReference type="Proteomes" id="UP000004754"/>
    </source>
</evidence>
<reference evidence="3 4" key="1">
    <citation type="submission" date="2010-12" db="EMBL/GenBank/DDBJ databases">
        <authorList>
            <person name="Muzny D."/>
            <person name="Qin X."/>
            <person name="Deng J."/>
            <person name="Jiang H."/>
            <person name="Liu Y."/>
            <person name="Qu J."/>
            <person name="Song X.-Z."/>
            <person name="Zhang L."/>
            <person name="Thornton R."/>
            <person name="Coyle M."/>
            <person name="Francisco L."/>
            <person name="Jackson L."/>
            <person name="Javaid M."/>
            <person name="Korchina V."/>
            <person name="Kovar C."/>
            <person name="Mata R."/>
            <person name="Mathew T."/>
            <person name="Ngo R."/>
            <person name="Nguyen L."/>
            <person name="Nguyen N."/>
            <person name="Okwuonu G."/>
            <person name="Ongeri F."/>
            <person name="Pham C."/>
            <person name="Simmons D."/>
            <person name="Wilczek-Boney K."/>
            <person name="Hale W."/>
            <person name="Jakkamsetti A."/>
            <person name="Pham P."/>
            <person name="Ruth R."/>
            <person name="San Lucas F."/>
            <person name="Warren J."/>
            <person name="Zhang J."/>
            <person name="Zhao Z."/>
            <person name="Zhou C."/>
            <person name="Zhu D."/>
            <person name="Lee S."/>
            <person name="Bess C."/>
            <person name="Blankenburg K."/>
            <person name="Forbes L."/>
            <person name="Fu Q."/>
            <person name="Gubbala S."/>
            <person name="Hirani K."/>
            <person name="Jayaseelan J.C."/>
            <person name="Lara F."/>
            <person name="Munidasa M."/>
            <person name="Palculict T."/>
            <person name="Patil S."/>
            <person name="Pu L.-L."/>
            <person name="Saada N."/>
            <person name="Tang L."/>
            <person name="Weissenberger G."/>
            <person name="Zhu Y."/>
            <person name="Hemphill L."/>
            <person name="Shang Y."/>
            <person name="Youmans B."/>
            <person name="Ayvaz T."/>
            <person name="Ross M."/>
            <person name="Santibanez J."/>
            <person name="Aqrawi P."/>
            <person name="Gross S."/>
            <person name="Joshi V."/>
            <person name="Fowler G."/>
            <person name="Nazareth L."/>
            <person name="Reid J."/>
            <person name="Worley K."/>
            <person name="Petrosino J."/>
            <person name="Highlander S."/>
            <person name="Gibbs R."/>
        </authorList>
    </citation>
    <scope>NUCLEOTIDE SEQUENCE [LARGE SCALE GENOMIC DNA]</scope>
    <source>
        <strain evidence="3 4">ATCC 23263</strain>
    </source>
</reference>
<organism evidence="3 4">
    <name type="scientific">Pseudoramibacter alactolyticus ATCC 23263</name>
    <dbReference type="NCBI Taxonomy" id="887929"/>
    <lineage>
        <taxon>Bacteria</taxon>
        <taxon>Bacillati</taxon>
        <taxon>Bacillota</taxon>
        <taxon>Clostridia</taxon>
        <taxon>Eubacteriales</taxon>
        <taxon>Eubacteriaceae</taxon>
        <taxon>Pseudoramibacter</taxon>
    </lineage>
</organism>
<evidence type="ECO:0000256" key="2">
    <source>
        <dbReference type="SAM" id="Phobius"/>
    </source>
</evidence>
<feature type="compositionally biased region" description="Polar residues" evidence="1">
    <location>
        <begin position="130"/>
        <end position="145"/>
    </location>
</feature>
<evidence type="ECO:0000313" key="3">
    <source>
        <dbReference type="EMBL" id="EFV01302.1"/>
    </source>
</evidence>
<proteinExistence type="predicted"/>
<gene>
    <name evidence="3" type="ORF">HMP0721_1683</name>
</gene>
<keyword evidence="4" id="KW-1185">Reference proteome</keyword>
<dbReference type="HOGENOM" id="CLU_760456_0_0_9"/>
<protein>
    <submittedName>
        <fullName evidence="3">Uncharacterized protein</fullName>
    </submittedName>
</protein>
<sequence length="364" mass="39095">MLKLLFENIIDDMIKKIKLIEGNRMKKRLKARGSAELWMTNSLAALESAGFDEIMADRSRGVITAAAEGEPIEMHIAAAGDRTEILMMGSERGMAVYKKAVARVFAGQPVTKQFSGLSEPDQVMAEGQGDSDSQATAADTGNDVSMESDPPDLLAWDETASDGSAQPRGDALVVPAAPPKEVVVEDKARVTAEKLKPVSGAGDQPKRSHNWIYPLIVLVVIAAAAFAAWQIGLLDGVLGQKKAATPKKKKVTQTEPTYTKVTAGDLLKQWLNDATAAEKQYEGKPLEITGVIKSIDPYGSNFKVTASDFQYGADITCWLTKREDRDAIAKSQVGKPITVKGTVDDVGSGFGYDMKTVDSFTIGP</sequence>
<evidence type="ECO:0000256" key="1">
    <source>
        <dbReference type="SAM" id="MobiDB-lite"/>
    </source>
</evidence>
<comment type="caution">
    <text evidence="3">The sequence shown here is derived from an EMBL/GenBank/DDBJ whole genome shotgun (WGS) entry which is preliminary data.</text>
</comment>
<dbReference type="Proteomes" id="UP000004754">
    <property type="component" value="Unassembled WGS sequence"/>
</dbReference>
<keyword evidence="2" id="KW-1133">Transmembrane helix</keyword>
<name>E6MHX8_9FIRM</name>
<dbReference type="EMBL" id="AEQN01000022">
    <property type="protein sequence ID" value="EFV01302.1"/>
    <property type="molecule type" value="Genomic_DNA"/>
</dbReference>
<accession>E6MHX8</accession>
<feature type="region of interest" description="Disordered" evidence="1">
    <location>
        <begin position="116"/>
        <end position="171"/>
    </location>
</feature>
<feature type="transmembrane region" description="Helical" evidence="2">
    <location>
        <begin position="211"/>
        <end position="238"/>
    </location>
</feature>
<dbReference type="InterPro" id="IPR024422">
    <property type="entry name" value="Protein_unknown_function_OB"/>
</dbReference>
<dbReference type="Pfam" id="PF12869">
    <property type="entry name" value="tRNA_anti-like"/>
    <property type="match status" value="1"/>
</dbReference>